<keyword evidence="3" id="KW-1185">Reference proteome</keyword>
<gene>
    <name evidence="2" type="ORF">FNA67_12685</name>
</gene>
<dbReference type="AlphaFoldDB" id="A0A5B9DPN1"/>
<dbReference type="GO" id="GO:0052689">
    <property type="term" value="F:carboxylic ester hydrolase activity"/>
    <property type="evidence" value="ECO:0007669"/>
    <property type="project" value="TreeGrafter"/>
</dbReference>
<dbReference type="Gene3D" id="3.40.50.1820">
    <property type="entry name" value="alpha/beta hydrolase"/>
    <property type="match status" value="1"/>
</dbReference>
<dbReference type="InterPro" id="IPR022742">
    <property type="entry name" value="Hydrolase_4"/>
</dbReference>
<name>A0A5B9DPN1_9HYPH</name>
<dbReference type="KEGG" id="yti:FNA67_12685"/>
<organism evidence="2 3">
    <name type="scientific">Paradevosia tibetensis</name>
    <dbReference type="NCBI Taxonomy" id="1447062"/>
    <lineage>
        <taxon>Bacteria</taxon>
        <taxon>Pseudomonadati</taxon>
        <taxon>Pseudomonadota</taxon>
        <taxon>Alphaproteobacteria</taxon>
        <taxon>Hyphomicrobiales</taxon>
        <taxon>Devosiaceae</taxon>
        <taxon>Paradevosia</taxon>
    </lineage>
</organism>
<dbReference type="InterPro" id="IPR029058">
    <property type="entry name" value="AB_hydrolase_fold"/>
</dbReference>
<dbReference type="SUPFAM" id="SSF53474">
    <property type="entry name" value="alpha/beta-Hydrolases"/>
    <property type="match status" value="1"/>
</dbReference>
<sequence length="281" mass="29283">MRLLALGVVALAGILSTGAGFADETRMTLERGIDATLNVPDGAVGAPAVLMLHGFGSSKDEVGNMYAREAAALAEKGVASLRISFEGFGKSDGDTGETTVDQQLADALIAADYLASIPQIDRNKLGILGFSLGGGIAILATAERPDFFKSRVTWSSVGDFAEDMKGSVGQVAFDKAAADGIVGLDLGFRTIALKKAFFDSLSMHPLKDALAAYDGAYLAIAGSEDFSAKYAQAFVDAAPGMPKEAMIVEGADHIFGVLSQDQTNADKVITKTAEWFASTLQ</sequence>
<evidence type="ECO:0000313" key="2">
    <source>
        <dbReference type="EMBL" id="QEE20982.1"/>
    </source>
</evidence>
<keyword evidence="2" id="KW-0378">Hydrolase</keyword>
<dbReference type="Proteomes" id="UP000321062">
    <property type="component" value="Chromosome"/>
</dbReference>
<feature type="domain" description="Serine aminopeptidase S33" evidence="1">
    <location>
        <begin position="48"/>
        <end position="156"/>
    </location>
</feature>
<dbReference type="PANTHER" id="PTHR43265:SF1">
    <property type="entry name" value="ESTERASE ESTD"/>
    <property type="match status" value="1"/>
</dbReference>
<evidence type="ECO:0000313" key="3">
    <source>
        <dbReference type="Proteomes" id="UP000321062"/>
    </source>
</evidence>
<evidence type="ECO:0000259" key="1">
    <source>
        <dbReference type="Pfam" id="PF12146"/>
    </source>
</evidence>
<dbReference type="EMBL" id="CP041690">
    <property type="protein sequence ID" value="QEE20982.1"/>
    <property type="molecule type" value="Genomic_DNA"/>
</dbReference>
<dbReference type="InterPro" id="IPR053145">
    <property type="entry name" value="AB_hydrolase_Est10"/>
</dbReference>
<dbReference type="PANTHER" id="PTHR43265">
    <property type="entry name" value="ESTERASE ESTD"/>
    <property type="match status" value="1"/>
</dbReference>
<dbReference type="OrthoDB" id="217645at2"/>
<accession>A0A5B9DPN1</accession>
<protein>
    <submittedName>
        <fullName evidence="2">Alpha/beta fold hydrolase</fullName>
    </submittedName>
</protein>
<reference evidence="2 3" key="1">
    <citation type="journal article" date="2015" name="Int. J. Syst. Evol. Microbiol.">
        <title>Youhaiella tibetensis gen. nov., sp. nov., isolated from subsurface sediment.</title>
        <authorList>
            <person name="Wang Y.X."/>
            <person name="Huang F.Q."/>
            <person name="Nogi Y."/>
            <person name="Pang S.J."/>
            <person name="Wang P.K."/>
            <person name="Lv J."/>
        </authorList>
    </citation>
    <scope>NUCLEOTIDE SEQUENCE [LARGE SCALE GENOMIC DNA]</scope>
    <source>
        <strain evidence="3">fig4</strain>
    </source>
</reference>
<proteinExistence type="predicted"/>
<dbReference type="Pfam" id="PF12146">
    <property type="entry name" value="Hydrolase_4"/>
    <property type="match status" value="1"/>
</dbReference>
<dbReference type="RefSeq" id="WP_147656282.1">
    <property type="nucleotide sequence ID" value="NZ_BMFM01000001.1"/>
</dbReference>